<dbReference type="EMBL" id="CP096205">
    <property type="protein sequence ID" value="UPQ78497.1"/>
    <property type="molecule type" value="Genomic_DNA"/>
</dbReference>
<dbReference type="RefSeq" id="WP_248433421.1">
    <property type="nucleotide sequence ID" value="NZ_CP096205.1"/>
</dbReference>
<keyword evidence="2" id="KW-1185">Reference proteome</keyword>
<sequence>MATVYESIENEKISSLVFPKSDVLCRNEAILQRLSELKMALTFGNLDYFKIKIYFEDNQSKKVVEAKVCGVTKNRVILTQGIGIPINRIYRTFKFYN</sequence>
<proteinExistence type="predicted"/>
<evidence type="ECO:0000313" key="1">
    <source>
        <dbReference type="EMBL" id="UPQ78497.1"/>
    </source>
</evidence>
<name>A0ABY4KCI1_9FLAO</name>
<reference evidence="1" key="1">
    <citation type="submission" date="2022-04" db="EMBL/GenBank/DDBJ databases">
        <title>Consumption of N2O by Flavobacterium azooxidireducens sp. nov. isolated from Decomposing Leaf Litter of Phragmites australis (Cav.).</title>
        <authorList>
            <person name="Behrendt U."/>
            <person name="Spanner T."/>
            <person name="Augustin J."/>
            <person name="Horn M.A."/>
            <person name="Kolb S."/>
            <person name="Ulrich A."/>
        </authorList>
    </citation>
    <scope>NUCLEOTIDE SEQUENCE</scope>
    <source>
        <strain evidence="1">IGB 4-14</strain>
    </source>
</reference>
<accession>A0ABY4KCI1</accession>
<organism evidence="1 2">
    <name type="scientific">Flavobacterium azooxidireducens</name>
    <dbReference type="NCBI Taxonomy" id="1871076"/>
    <lineage>
        <taxon>Bacteria</taxon>
        <taxon>Pseudomonadati</taxon>
        <taxon>Bacteroidota</taxon>
        <taxon>Flavobacteriia</taxon>
        <taxon>Flavobacteriales</taxon>
        <taxon>Flavobacteriaceae</taxon>
        <taxon>Flavobacterium</taxon>
    </lineage>
</organism>
<evidence type="ECO:0000313" key="2">
    <source>
        <dbReference type="Proteomes" id="UP000830583"/>
    </source>
</evidence>
<protein>
    <submittedName>
        <fullName evidence="1">Uncharacterized protein</fullName>
    </submittedName>
</protein>
<gene>
    <name evidence="1" type="ORF">M0M57_12820</name>
</gene>
<dbReference type="Proteomes" id="UP000830583">
    <property type="component" value="Chromosome"/>
</dbReference>